<accession>A0AAE3U9N6</accession>
<dbReference type="EMBL" id="JASJOS010000012">
    <property type="protein sequence ID" value="MDJ1483872.1"/>
    <property type="molecule type" value="Genomic_DNA"/>
</dbReference>
<reference evidence="2" key="1">
    <citation type="submission" date="2023-05" db="EMBL/GenBank/DDBJ databases">
        <authorList>
            <person name="Zhang X."/>
        </authorList>
    </citation>
    <scope>NUCLEOTIDE SEQUENCE</scope>
    <source>
        <strain evidence="2">YF14B1</strain>
    </source>
</reference>
<dbReference type="AlphaFoldDB" id="A0AAE3U9N6"/>
<dbReference type="Gene3D" id="1.50.10.140">
    <property type="match status" value="1"/>
</dbReference>
<evidence type="ECO:0000313" key="2">
    <source>
        <dbReference type="EMBL" id="MDJ1483872.1"/>
    </source>
</evidence>
<organism evidence="2 3">
    <name type="scientific">Xanthocytophaga flava</name>
    <dbReference type="NCBI Taxonomy" id="3048013"/>
    <lineage>
        <taxon>Bacteria</taxon>
        <taxon>Pseudomonadati</taxon>
        <taxon>Bacteroidota</taxon>
        <taxon>Cytophagia</taxon>
        <taxon>Cytophagales</taxon>
        <taxon>Rhodocytophagaceae</taxon>
        <taxon>Xanthocytophaga</taxon>
    </lineage>
</organism>
<proteinExistence type="predicted"/>
<dbReference type="RefSeq" id="WP_313984368.1">
    <property type="nucleotide sequence ID" value="NZ_JASJOS010000012.1"/>
</dbReference>
<gene>
    <name evidence="2" type="ORF">QNI16_25450</name>
</gene>
<comment type="caution">
    <text evidence="2">The sequence shown here is derived from an EMBL/GenBank/DDBJ whole genome shotgun (WGS) entry which is preliminary data.</text>
</comment>
<dbReference type="Proteomes" id="UP001241110">
    <property type="component" value="Unassembled WGS sequence"/>
</dbReference>
<evidence type="ECO:0000313" key="3">
    <source>
        <dbReference type="Proteomes" id="UP001241110"/>
    </source>
</evidence>
<protein>
    <submittedName>
        <fullName evidence="2">Glucoamylase family protein</fullName>
    </submittedName>
</protein>
<feature type="domain" description="Glycoamylase-like" evidence="1">
    <location>
        <begin position="168"/>
        <end position="376"/>
    </location>
</feature>
<dbReference type="InterPro" id="IPR019282">
    <property type="entry name" value="Glycoamylase-like_cons_dom"/>
</dbReference>
<dbReference type="InterPro" id="IPR016883">
    <property type="entry name" value="UCP028431"/>
</dbReference>
<dbReference type="PIRSF" id="PIRSF028431">
    <property type="entry name" value="UCP028431"/>
    <property type="match status" value="1"/>
</dbReference>
<dbReference type="Pfam" id="PF10091">
    <property type="entry name" value="Glycoamylase"/>
    <property type="match status" value="1"/>
</dbReference>
<evidence type="ECO:0000259" key="1">
    <source>
        <dbReference type="Pfam" id="PF10091"/>
    </source>
</evidence>
<sequence length="490" mass="55724">METVQKATFKYFWEFAHPVSGMTPERTATPTIVTSGGTGFGVMCLVVGVQRGWITREQAVSHLTKMTKFLSAADRFHGAWSHWLDGRTGKVVPFGEKDNGGDLVETAYLVNGLLVARAYFDQQNPQETQLRDQITKLWETVEWDWYASRGDGHLYWHWSPNYEWAMNMPIRGYNECLITYVLALGSPTHAIKPEVYQNTWKKSDFYTNGNQYLGYTLPLGFPYGGPLFFAHYSYLSLDPRKMDDGKTNYWKLNLAQTLINYTHCVTQGEKFGYSTDNWGLTASDDYNFYDAHSPTNDNGTISPTAALSSFPYTPYASYQAMRYFYLKKGNPLFGPYGFYDAFSQVKNWYSNQYLAIDQGPIVVMMENYRSGLIWKLGAEIAELTTGLKKMGITTPSYPTGFYMYLPDPKTNEVDLMRHTDRATYILNIAVKGKESVKLELTDRNGKVETVLLNKALTEGTHEIPFVAKGGKYQAILSQGTKQEKVLLNLR</sequence>
<name>A0AAE3U9N6_9BACT</name>